<keyword evidence="3" id="KW-0804">Transcription</keyword>
<dbReference type="Gene3D" id="1.10.260.40">
    <property type="entry name" value="lambda repressor-like DNA-binding domains"/>
    <property type="match status" value="1"/>
</dbReference>
<sequence>MVTLAQVARHAGVSPSTVSYVISGKRSISQDTRLRVERSIAELGYHPHAGARALASNRSHVIALVVPLRTDMFVPVMMEIAIAVTTTARRYAHDVLLLTSEEGPSAIKRIANSGLADAMILMDVELEDERIPLLRQTGTAAALIGLPADPAGLTCVDLDFEATGRLAADHLADLGHREVALIGPAESVYRRHTGFAERTLAGFRQQAGERGLRFLHRPCGDGHEAASGTLSRIFEERPGITGLVVQNEAALPHLLGQLRQSGRAVPEDVSVVAICPDDVALHSAPRLTSVSVPAKEMGQRAVELVMALAAGHPAEELTLLTPALTIRESSGPGPR</sequence>
<dbReference type="Gene3D" id="3.40.50.2300">
    <property type="match status" value="2"/>
</dbReference>
<dbReference type="CDD" id="cd01392">
    <property type="entry name" value="HTH_LacI"/>
    <property type="match status" value="1"/>
</dbReference>
<keyword evidence="7" id="KW-1185">Reference proteome</keyword>
<feature type="domain" description="HTH lacI-type" evidence="4">
    <location>
        <begin position="2"/>
        <end position="56"/>
    </location>
</feature>
<accession>A0A7W7SHQ2</accession>
<dbReference type="InterPro" id="IPR010982">
    <property type="entry name" value="Lambda_DNA-bd_dom_sf"/>
</dbReference>
<comment type="caution">
    <text evidence="6">The sequence shown here is derived from an EMBL/GenBank/DDBJ whole genome shotgun (WGS) entry which is preliminary data.</text>
</comment>
<evidence type="ECO:0000259" key="5">
    <source>
        <dbReference type="PROSITE" id="PS50943"/>
    </source>
</evidence>
<dbReference type="InterPro" id="IPR000843">
    <property type="entry name" value="HTH_LacI"/>
</dbReference>
<dbReference type="InterPro" id="IPR001387">
    <property type="entry name" value="Cro/C1-type_HTH"/>
</dbReference>
<dbReference type="SMART" id="SM00354">
    <property type="entry name" value="HTH_LACI"/>
    <property type="match status" value="1"/>
</dbReference>
<dbReference type="Proteomes" id="UP000573327">
    <property type="component" value="Unassembled WGS sequence"/>
</dbReference>
<evidence type="ECO:0000259" key="4">
    <source>
        <dbReference type="PROSITE" id="PS50932"/>
    </source>
</evidence>
<protein>
    <submittedName>
        <fullName evidence="6">DNA-binding LacI/PurR family transcriptional regulator</fullName>
    </submittedName>
</protein>
<dbReference type="PANTHER" id="PTHR30146">
    <property type="entry name" value="LACI-RELATED TRANSCRIPTIONAL REPRESSOR"/>
    <property type="match status" value="1"/>
</dbReference>
<dbReference type="EMBL" id="JACHJR010000001">
    <property type="protein sequence ID" value="MBB4950582.1"/>
    <property type="molecule type" value="Genomic_DNA"/>
</dbReference>
<dbReference type="Pfam" id="PF13377">
    <property type="entry name" value="Peripla_BP_3"/>
    <property type="match status" value="1"/>
</dbReference>
<organism evidence="6 7">
    <name type="scientific">Kitasatospora gansuensis</name>
    <dbReference type="NCBI Taxonomy" id="258050"/>
    <lineage>
        <taxon>Bacteria</taxon>
        <taxon>Bacillati</taxon>
        <taxon>Actinomycetota</taxon>
        <taxon>Actinomycetes</taxon>
        <taxon>Kitasatosporales</taxon>
        <taxon>Streptomycetaceae</taxon>
        <taxon>Kitasatospora</taxon>
    </lineage>
</organism>
<dbReference type="GO" id="GO:0003700">
    <property type="term" value="F:DNA-binding transcription factor activity"/>
    <property type="evidence" value="ECO:0007669"/>
    <property type="project" value="TreeGrafter"/>
</dbReference>
<evidence type="ECO:0000313" key="6">
    <source>
        <dbReference type="EMBL" id="MBB4950582.1"/>
    </source>
</evidence>
<dbReference type="InterPro" id="IPR028082">
    <property type="entry name" value="Peripla_BP_I"/>
</dbReference>
<gene>
    <name evidence="6" type="ORF">F4556_006117</name>
</gene>
<evidence type="ECO:0000256" key="1">
    <source>
        <dbReference type="ARBA" id="ARBA00023015"/>
    </source>
</evidence>
<dbReference type="PROSITE" id="PS50932">
    <property type="entry name" value="HTH_LACI_2"/>
    <property type="match status" value="1"/>
</dbReference>
<dbReference type="GO" id="GO:0000976">
    <property type="term" value="F:transcription cis-regulatory region binding"/>
    <property type="evidence" value="ECO:0007669"/>
    <property type="project" value="TreeGrafter"/>
</dbReference>
<keyword evidence="1" id="KW-0805">Transcription regulation</keyword>
<reference evidence="6 7" key="1">
    <citation type="submission" date="2020-08" db="EMBL/GenBank/DDBJ databases">
        <title>Sequencing the genomes of 1000 actinobacteria strains.</title>
        <authorList>
            <person name="Klenk H.-P."/>
        </authorList>
    </citation>
    <scope>NUCLEOTIDE SEQUENCE [LARGE SCALE GENOMIC DNA]</scope>
    <source>
        <strain evidence="6 7">DSM 44786</strain>
    </source>
</reference>
<evidence type="ECO:0000313" key="7">
    <source>
        <dbReference type="Proteomes" id="UP000573327"/>
    </source>
</evidence>
<evidence type="ECO:0000256" key="2">
    <source>
        <dbReference type="ARBA" id="ARBA00023125"/>
    </source>
</evidence>
<keyword evidence="2 6" id="KW-0238">DNA-binding</keyword>
<dbReference type="SUPFAM" id="SSF47413">
    <property type="entry name" value="lambda repressor-like DNA-binding domains"/>
    <property type="match status" value="1"/>
</dbReference>
<proteinExistence type="predicted"/>
<dbReference type="Pfam" id="PF00356">
    <property type="entry name" value="LacI"/>
    <property type="match status" value="1"/>
</dbReference>
<dbReference type="AlphaFoldDB" id="A0A7W7SHQ2"/>
<name>A0A7W7SHQ2_9ACTN</name>
<dbReference type="PANTHER" id="PTHR30146:SF153">
    <property type="entry name" value="LACTOSE OPERON REPRESSOR"/>
    <property type="match status" value="1"/>
</dbReference>
<dbReference type="SUPFAM" id="SSF53822">
    <property type="entry name" value="Periplasmic binding protein-like I"/>
    <property type="match status" value="1"/>
</dbReference>
<evidence type="ECO:0000256" key="3">
    <source>
        <dbReference type="ARBA" id="ARBA00023163"/>
    </source>
</evidence>
<feature type="domain" description="HTH cro/C1-type" evidence="5">
    <location>
        <begin position="3"/>
        <end position="32"/>
    </location>
</feature>
<dbReference type="InterPro" id="IPR046335">
    <property type="entry name" value="LacI/GalR-like_sensor"/>
</dbReference>
<dbReference type="CDD" id="cd06267">
    <property type="entry name" value="PBP1_LacI_sugar_binding-like"/>
    <property type="match status" value="1"/>
</dbReference>
<dbReference type="PROSITE" id="PS50943">
    <property type="entry name" value="HTH_CROC1"/>
    <property type="match status" value="1"/>
</dbReference>